<dbReference type="Gene3D" id="3.10.129.10">
    <property type="entry name" value="Hotdog Thioesterase"/>
    <property type="match status" value="1"/>
</dbReference>
<dbReference type="AlphaFoldDB" id="A0AAE1Z8N3"/>
<name>A0AAE1Z8N3_SCHME</name>
<dbReference type="CDD" id="cd03449">
    <property type="entry name" value="R_hydratase"/>
    <property type="match status" value="1"/>
</dbReference>
<dbReference type="PANTHER" id="PTHR43437">
    <property type="entry name" value="HYDROXYACYL-THIOESTER DEHYDRATASE TYPE 2, MITOCHONDRIAL-RELATED"/>
    <property type="match status" value="1"/>
</dbReference>
<dbReference type="GO" id="GO:0018812">
    <property type="term" value="F:3-hydroxyacyl-CoA dehydratase activity"/>
    <property type="evidence" value="ECO:0007669"/>
    <property type="project" value="UniProtKB-ARBA"/>
</dbReference>
<dbReference type="Pfam" id="PF01575">
    <property type="entry name" value="MaoC_dehydratas"/>
    <property type="match status" value="1"/>
</dbReference>
<dbReference type="SUPFAM" id="SSF54637">
    <property type="entry name" value="Thioesterase/thiol ester dehydrase-isomerase"/>
    <property type="match status" value="1"/>
</dbReference>
<feature type="domain" description="MaoC-like" evidence="1">
    <location>
        <begin position="35"/>
        <end position="124"/>
    </location>
</feature>
<dbReference type="Proteomes" id="UP001292079">
    <property type="component" value="Unassembled WGS sequence"/>
</dbReference>
<evidence type="ECO:0000313" key="3">
    <source>
        <dbReference type="Proteomes" id="UP001292079"/>
    </source>
</evidence>
<reference evidence="2" key="2">
    <citation type="journal article" date="2023" name="Infect Dis Poverty">
        <title>Chromosome-scale genome of the human blood fluke Schistosoma mekongi and its implications for public health.</title>
        <authorList>
            <person name="Zhou M."/>
            <person name="Xu L."/>
            <person name="Xu D."/>
            <person name="Chen W."/>
            <person name="Khan J."/>
            <person name="Hu Y."/>
            <person name="Huang H."/>
            <person name="Wei H."/>
            <person name="Zhang Y."/>
            <person name="Chusongsang P."/>
            <person name="Tanasarnprasert K."/>
            <person name="Hu X."/>
            <person name="Limpanont Y."/>
            <person name="Lv Z."/>
        </authorList>
    </citation>
    <scope>NUCLEOTIDE SEQUENCE</scope>
    <source>
        <strain evidence="2">LV_2022a</strain>
    </source>
</reference>
<gene>
    <name evidence="2" type="ORF">MN116_007185</name>
</gene>
<dbReference type="GO" id="GO:0019171">
    <property type="term" value="F:(3R)-hydroxyacyl-[acyl-carrier-protein] dehydratase activity"/>
    <property type="evidence" value="ECO:0007669"/>
    <property type="project" value="TreeGrafter"/>
</dbReference>
<protein>
    <recommendedName>
        <fullName evidence="1">MaoC-like domain-containing protein</fullName>
    </recommendedName>
</protein>
<evidence type="ECO:0000313" key="2">
    <source>
        <dbReference type="EMBL" id="KAK4469655.1"/>
    </source>
</evidence>
<keyword evidence="3" id="KW-1185">Reference proteome</keyword>
<dbReference type="InterPro" id="IPR029069">
    <property type="entry name" value="HotDog_dom_sf"/>
</dbReference>
<dbReference type="InterPro" id="IPR002539">
    <property type="entry name" value="MaoC-like_dom"/>
</dbReference>
<organism evidence="2 3">
    <name type="scientific">Schistosoma mekongi</name>
    <name type="common">Parasitic worm</name>
    <dbReference type="NCBI Taxonomy" id="38744"/>
    <lineage>
        <taxon>Eukaryota</taxon>
        <taxon>Metazoa</taxon>
        <taxon>Spiralia</taxon>
        <taxon>Lophotrochozoa</taxon>
        <taxon>Platyhelminthes</taxon>
        <taxon>Trematoda</taxon>
        <taxon>Digenea</taxon>
        <taxon>Strigeidida</taxon>
        <taxon>Schistosomatoidea</taxon>
        <taxon>Schistosomatidae</taxon>
        <taxon>Schistosoma</taxon>
    </lineage>
</organism>
<proteinExistence type="predicted"/>
<dbReference type="GO" id="GO:0006633">
    <property type="term" value="P:fatty acid biosynthetic process"/>
    <property type="evidence" value="ECO:0007669"/>
    <property type="project" value="TreeGrafter"/>
</dbReference>
<evidence type="ECO:0000259" key="1">
    <source>
        <dbReference type="Pfam" id="PF01575"/>
    </source>
</evidence>
<sequence>MYGFIKMIFLSSINRVVIHQSIRFISLGDRISLVRKITAKDVENFAKLTGDVNPIHLDCEYAKQTRYGKCIVHGIFIQGLVSCLLGVHFPGIGCVAYGVNCKFPEPLFIDETCRIEAIVSKLRGRLATFDVNAYSTERNVITLVGNFDVFLTREQLTLKPPVDNEIIHYSD</sequence>
<accession>A0AAE1Z8N3</accession>
<dbReference type="PANTHER" id="PTHR43437:SF3">
    <property type="entry name" value="HYDROXYACYL-THIOESTER DEHYDRATASE TYPE 2, MITOCHONDRIAL"/>
    <property type="match status" value="1"/>
</dbReference>
<dbReference type="GO" id="GO:0005739">
    <property type="term" value="C:mitochondrion"/>
    <property type="evidence" value="ECO:0007669"/>
    <property type="project" value="TreeGrafter"/>
</dbReference>
<dbReference type="InterPro" id="IPR050965">
    <property type="entry name" value="UPF0336/Enoyl-CoA_hydratase"/>
</dbReference>
<comment type="caution">
    <text evidence="2">The sequence shown here is derived from an EMBL/GenBank/DDBJ whole genome shotgun (WGS) entry which is preliminary data.</text>
</comment>
<reference evidence="2" key="1">
    <citation type="submission" date="2022-04" db="EMBL/GenBank/DDBJ databases">
        <authorList>
            <person name="Xu L."/>
            <person name="Lv Z."/>
        </authorList>
    </citation>
    <scope>NUCLEOTIDE SEQUENCE</scope>
    <source>
        <strain evidence="2">LV_2022a</strain>
    </source>
</reference>
<dbReference type="EMBL" id="JALJAT010000005">
    <property type="protein sequence ID" value="KAK4469655.1"/>
    <property type="molecule type" value="Genomic_DNA"/>
</dbReference>